<accession>A0A1H2LEI6</accession>
<dbReference type="Gene3D" id="1.20.1250.20">
    <property type="entry name" value="MFS general substrate transporter like domains"/>
    <property type="match status" value="1"/>
</dbReference>
<proteinExistence type="inferred from homology"/>
<feature type="transmembrane region" description="Helical" evidence="8">
    <location>
        <begin position="192"/>
        <end position="210"/>
    </location>
</feature>
<protein>
    <submittedName>
        <fullName evidence="10">MFS transporter, DHA2 family, lincomycin resistance protein</fullName>
    </submittedName>
</protein>
<dbReference type="PRINTS" id="PR01036">
    <property type="entry name" value="TCRTETB"/>
</dbReference>
<feature type="transmembrane region" description="Helical" evidence="8">
    <location>
        <begin position="434"/>
        <end position="453"/>
    </location>
</feature>
<dbReference type="GO" id="GO:0022857">
    <property type="term" value="F:transmembrane transporter activity"/>
    <property type="evidence" value="ECO:0007669"/>
    <property type="project" value="InterPro"/>
</dbReference>
<dbReference type="PANTHER" id="PTHR42718:SF9">
    <property type="entry name" value="MAJOR FACILITATOR SUPERFAMILY MULTIDRUG TRANSPORTER MFSC"/>
    <property type="match status" value="1"/>
</dbReference>
<comment type="subcellular location">
    <subcellularLocation>
        <location evidence="1">Cell membrane</location>
        <topology evidence="1">Multi-pass membrane protein</topology>
    </subcellularLocation>
</comment>
<feature type="transmembrane region" description="Helical" evidence="8">
    <location>
        <begin position="43"/>
        <end position="63"/>
    </location>
</feature>
<evidence type="ECO:0000313" key="11">
    <source>
        <dbReference type="Proteomes" id="UP000182977"/>
    </source>
</evidence>
<dbReference type="NCBIfam" id="TIGR00711">
    <property type="entry name" value="efflux_EmrB"/>
    <property type="match status" value="1"/>
</dbReference>
<dbReference type="GO" id="GO:0005886">
    <property type="term" value="C:plasma membrane"/>
    <property type="evidence" value="ECO:0007669"/>
    <property type="project" value="UniProtKB-SubCell"/>
</dbReference>
<feature type="transmembrane region" description="Helical" evidence="8">
    <location>
        <begin position="96"/>
        <end position="118"/>
    </location>
</feature>
<feature type="transmembrane region" description="Helical" evidence="8">
    <location>
        <begin position="388"/>
        <end position="414"/>
    </location>
</feature>
<sequence>MRPGIIATLLVSTVIVVLNETIMVVALPHVMVDLAISASAGQWLTTAYMLTMAVLIPTSGFVLQRWSAQAVFGGALGVFTLGTLLAAVAPGFPLLLVARVVQAAGASMMGPLLMSTVLRTATPGQRGRQLGTVAIVMAVAPALGPVVSGLLLQFVSWRSMFLLVLPVTVAALVLGLIRLAGADQAQHRRLDVVSVALSIPGFGCLVLGLNRLAESGESGVPAQGLLALGIGVVCLAGFFARQVRLQDSRNPLLDLRVLGYASYRWSIGVLLLAMMVNFGVVLLTPLFLQNVRGLDPMTTGLVMLGGGVLSGVVGRVSGRLCDRYGPRWLMTPGAAILTLATFTFGLSISQGPVWLLAVQYALIVGLGMGLIATPALTNGTNPLEPQLYPHGIAFVSTFQQVAGAAGNAFLVTVMTVYAGSAAGAHQGDAAGIRASMWVAAGIALIALVLSLFVRRGAAAGQPLVSHPLHHIVTEENSPS</sequence>
<gene>
    <name evidence="10" type="ORF">SAMN04488563_5937</name>
</gene>
<feature type="transmembrane region" description="Helical" evidence="8">
    <location>
        <begin position="70"/>
        <end position="90"/>
    </location>
</feature>
<keyword evidence="5 8" id="KW-0812">Transmembrane</keyword>
<keyword evidence="11" id="KW-1185">Reference proteome</keyword>
<dbReference type="RefSeq" id="WP_046771992.1">
    <property type="nucleotide sequence ID" value="NZ_LT629791.1"/>
</dbReference>
<comment type="similarity">
    <text evidence="2">Belongs to the major facilitator superfamily. EmrB family.</text>
</comment>
<evidence type="ECO:0000256" key="8">
    <source>
        <dbReference type="SAM" id="Phobius"/>
    </source>
</evidence>
<keyword evidence="4" id="KW-1003">Cell membrane</keyword>
<dbReference type="PROSITE" id="PS50850">
    <property type="entry name" value="MFS"/>
    <property type="match status" value="1"/>
</dbReference>
<dbReference type="STRING" id="419479.SAMN04488563_5937"/>
<dbReference type="PANTHER" id="PTHR42718">
    <property type="entry name" value="MAJOR FACILITATOR SUPERFAMILY MULTIDRUG TRANSPORTER MFSC"/>
    <property type="match status" value="1"/>
</dbReference>
<evidence type="ECO:0000313" key="10">
    <source>
        <dbReference type="EMBL" id="SDU79145.1"/>
    </source>
</evidence>
<keyword evidence="3" id="KW-0813">Transport</keyword>
<feature type="transmembrane region" description="Helical" evidence="8">
    <location>
        <begin position="261"/>
        <end position="288"/>
    </location>
</feature>
<feature type="transmembrane region" description="Helical" evidence="8">
    <location>
        <begin position="300"/>
        <end position="316"/>
    </location>
</feature>
<evidence type="ECO:0000256" key="4">
    <source>
        <dbReference type="ARBA" id="ARBA00022475"/>
    </source>
</evidence>
<dbReference type="InterPro" id="IPR020846">
    <property type="entry name" value="MFS_dom"/>
</dbReference>
<keyword evidence="7 8" id="KW-0472">Membrane</keyword>
<dbReference type="Pfam" id="PF07690">
    <property type="entry name" value="MFS_1"/>
    <property type="match status" value="1"/>
</dbReference>
<dbReference type="InterPro" id="IPR004638">
    <property type="entry name" value="EmrB-like"/>
</dbReference>
<feature type="transmembrane region" description="Helical" evidence="8">
    <location>
        <begin position="354"/>
        <end position="376"/>
    </location>
</feature>
<reference evidence="11" key="1">
    <citation type="submission" date="2016-10" db="EMBL/GenBank/DDBJ databases">
        <authorList>
            <person name="Varghese N."/>
            <person name="Submissions S."/>
        </authorList>
    </citation>
    <scope>NUCLEOTIDE SEQUENCE [LARGE SCALE GENOMIC DNA]</scope>
    <source>
        <strain evidence="11">DSM 45079</strain>
    </source>
</reference>
<name>A0A1H2LEI6_9ACTN</name>
<dbReference type="EMBL" id="LT629791">
    <property type="protein sequence ID" value="SDU79145.1"/>
    <property type="molecule type" value="Genomic_DNA"/>
</dbReference>
<feature type="transmembrane region" description="Helical" evidence="8">
    <location>
        <begin position="222"/>
        <end position="240"/>
    </location>
</feature>
<dbReference type="OrthoDB" id="9812221at2"/>
<dbReference type="SUPFAM" id="SSF103473">
    <property type="entry name" value="MFS general substrate transporter"/>
    <property type="match status" value="1"/>
</dbReference>
<evidence type="ECO:0000256" key="3">
    <source>
        <dbReference type="ARBA" id="ARBA00022448"/>
    </source>
</evidence>
<dbReference type="AlphaFoldDB" id="A0A1H2LEI6"/>
<dbReference type="Proteomes" id="UP000182977">
    <property type="component" value="Chromosome I"/>
</dbReference>
<evidence type="ECO:0000256" key="6">
    <source>
        <dbReference type="ARBA" id="ARBA00022989"/>
    </source>
</evidence>
<evidence type="ECO:0000256" key="2">
    <source>
        <dbReference type="ARBA" id="ARBA00008537"/>
    </source>
</evidence>
<evidence type="ECO:0000256" key="5">
    <source>
        <dbReference type="ARBA" id="ARBA00022692"/>
    </source>
</evidence>
<dbReference type="Gene3D" id="1.20.1720.10">
    <property type="entry name" value="Multidrug resistance protein D"/>
    <property type="match status" value="1"/>
</dbReference>
<keyword evidence="6 8" id="KW-1133">Transmembrane helix</keyword>
<dbReference type="InterPro" id="IPR011701">
    <property type="entry name" value="MFS"/>
</dbReference>
<evidence type="ECO:0000256" key="1">
    <source>
        <dbReference type="ARBA" id="ARBA00004651"/>
    </source>
</evidence>
<organism evidence="10 11">
    <name type="scientific">Jiangella alkaliphila</name>
    <dbReference type="NCBI Taxonomy" id="419479"/>
    <lineage>
        <taxon>Bacteria</taxon>
        <taxon>Bacillati</taxon>
        <taxon>Actinomycetota</taxon>
        <taxon>Actinomycetes</taxon>
        <taxon>Jiangellales</taxon>
        <taxon>Jiangellaceae</taxon>
        <taxon>Jiangella</taxon>
    </lineage>
</organism>
<feature type="transmembrane region" description="Helical" evidence="8">
    <location>
        <begin position="160"/>
        <end position="180"/>
    </location>
</feature>
<evidence type="ECO:0000256" key="7">
    <source>
        <dbReference type="ARBA" id="ARBA00023136"/>
    </source>
</evidence>
<feature type="transmembrane region" description="Helical" evidence="8">
    <location>
        <begin position="328"/>
        <end position="348"/>
    </location>
</feature>
<feature type="transmembrane region" description="Helical" evidence="8">
    <location>
        <begin position="130"/>
        <end position="154"/>
    </location>
</feature>
<evidence type="ECO:0000259" key="9">
    <source>
        <dbReference type="PROSITE" id="PS50850"/>
    </source>
</evidence>
<dbReference type="InterPro" id="IPR036259">
    <property type="entry name" value="MFS_trans_sf"/>
</dbReference>
<feature type="domain" description="Major facilitator superfamily (MFS) profile" evidence="9">
    <location>
        <begin position="5"/>
        <end position="458"/>
    </location>
</feature>